<dbReference type="EMBL" id="VTPC01000405">
    <property type="protein sequence ID" value="KAF2905917.1"/>
    <property type="molecule type" value="Genomic_DNA"/>
</dbReference>
<dbReference type="AlphaFoldDB" id="A0A8K0DM86"/>
<dbReference type="InterPro" id="IPR014044">
    <property type="entry name" value="CAP_dom"/>
</dbReference>
<dbReference type="SMART" id="SM00198">
    <property type="entry name" value="SCP"/>
    <property type="match status" value="1"/>
</dbReference>
<evidence type="ECO:0000256" key="2">
    <source>
        <dbReference type="ARBA" id="ARBA00022525"/>
    </source>
</evidence>
<gene>
    <name evidence="5" type="ORF">ILUMI_00259</name>
</gene>
<dbReference type="Pfam" id="PF00188">
    <property type="entry name" value="CAP"/>
    <property type="match status" value="1"/>
</dbReference>
<evidence type="ECO:0000256" key="3">
    <source>
        <dbReference type="SAM" id="SignalP"/>
    </source>
</evidence>
<keyword evidence="2" id="KW-0964">Secreted</keyword>
<sequence>MLRALSVLFLISIVICMINGQCQKVYESGVNANDQATILNKHNALRLQLAKGEVSGQPKACNMKRLKYDSRLADEAQKIANTCKFAHVSVHDSRWTWIGQNLYMTMSTALSTGADWNSAVQVWFNEHNNYHYPDNPSSNTGHYTQVAWADTEFVGCGYTNYENNDGYRYKKLYVCNYGPGGNIVGRPPYKTIQNGQCGCQNLC</sequence>
<comment type="subcellular location">
    <subcellularLocation>
        <location evidence="1">Secreted</location>
    </subcellularLocation>
</comment>
<feature type="chain" id="PRO_5035473913" description="SCP domain-containing protein" evidence="3">
    <location>
        <begin position="21"/>
        <end position="203"/>
    </location>
</feature>
<dbReference type="Gene3D" id="3.40.33.10">
    <property type="entry name" value="CAP"/>
    <property type="match status" value="1"/>
</dbReference>
<dbReference type="InterPro" id="IPR018244">
    <property type="entry name" value="Allrgn_V5/Tpx1_CS"/>
</dbReference>
<evidence type="ECO:0000313" key="6">
    <source>
        <dbReference type="Proteomes" id="UP000801492"/>
    </source>
</evidence>
<keyword evidence="6" id="KW-1185">Reference proteome</keyword>
<feature type="signal peptide" evidence="3">
    <location>
        <begin position="1"/>
        <end position="20"/>
    </location>
</feature>
<organism evidence="5 6">
    <name type="scientific">Ignelater luminosus</name>
    <name type="common">Cucubano</name>
    <name type="synonym">Pyrophorus luminosus</name>
    <dbReference type="NCBI Taxonomy" id="2038154"/>
    <lineage>
        <taxon>Eukaryota</taxon>
        <taxon>Metazoa</taxon>
        <taxon>Ecdysozoa</taxon>
        <taxon>Arthropoda</taxon>
        <taxon>Hexapoda</taxon>
        <taxon>Insecta</taxon>
        <taxon>Pterygota</taxon>
        <taxon>Neoptera</taxon>
        <taxon>Endopterygota</taxon>
        <taxon>Coleoptera</taxon>
        <taxon>Polyphaga</taxon>
        <taxon>Elateriformia</taxon>
        <taxon>Elateroidea</taxon>
        <taxon>Elateridae</taxon>
        <taxon>Agrypninae</taxon>
        <taxon>Pyrophorini</taxon>
        <taxon>Ignelater</taxon>
    </lineage>
</organism>
<dbReference type="OrthoDB" id="414826at2759"/>
<reference evidence="5" key="1">
    <citation type="submission" date="2019-08" db="EMBL/GenBank/DDBJ databases">
        <title>The genome of the North American firefly Photinus pyralis.</title>
        <authorList>
            <consortium name="Photinus pyralis genome working group"/>
            <person name="Fallon T.R."/>
            <person name="Sander Lower S.E."/>
            <person name="Weng J.-K."/>
        </authorList>
    </citation>
    <scope>NUCLEOTIDE SEQUENCE</scope>
    <source>
        <strain evidence="5">TRF0915ILg1</strain>
        <tissue evidence="5">Whole body</tissue>
    </source>
</reference>
<proteinExistence type="predicted"/>
<dbReference type="PRINTS" id="PR00838">
    <property type="entry name" value="V5ALLERGEN"/>
</dbReference>
<dbReference type="Proteomes" id="UP000801492">
    <property type="component" value="Unassembled WGS sequence"/>
</dbReference>
<dbReference type="PROSITE" id="PS01009">
    <property type="entry name" value="CRISP_1"/>
    <property type="match status" value="1"/>
</dbReference>
<evidence type="ECO:0000259" key="4">
    <source>
        <dbReference type="SMART" id="SM00198"/>
    </source>
</evidence>
<dbReference type="PANTHER" id="PTHR10334">
    <property type="entry name" value="CYSTEINE-RICH SECRETORY PROTEIN-RELATED"/>
    <property type="match status" value="1"/>
</dbReference>
<evidence type="ECO:0000256" key="1">
    <source>
        <dbReference type="ARBA" id="ARBA00004613"/>
    </source>
</evidence>
<name>A0A8K0DM86_IGNLU</name>
<dbReference type="CDD" id="cd05380">
    <property type="entry name" value="CAP_euk"/>
    <property type="match status" value="1"/>
</dbReference>
<dbReference type="PRINTS" id="PR00837">
    <property type="entry name" value="V5TPXLIKE"/>
</dbReference>
<accession>A0A8K0DM86</accession>
<dbReference type="InterPro" id="IPR002413">
    <property type="entry name" value="V5_allergen-like"/>
</dbReference>
<dbReference type="InterPro" id="IPR001283">
    <property type="entry name" value="CRISP-related"/>
</dbReference>
<dbReference type="InterPro" id="IPR035940">
    <property type="entry name" value="CAP_sf"/>
</dbReference>
<dbReference type="SUPFAM" id="SSF55797">
    <property type="entry name" value="PR-1-like"/>
    <property type="match status" value="1"/>
</dbReference>
<feature type="domain" description="SCP" evidence="4">
    <location>
        <begin position="33"/>
        <end position="185"/>
    </location>
</feature>
<protein>
    <recommendedName>
        <fullName evidence="4">SCP domain-containing protein</fullName>
    </recommendedName>
</protein>
<evidence type="ECO:0000313" key="5">
    <source>
        <dbReference type="EMBL" id="KAF2905917.1"/>
    </source>
</evidence>
<comment type="caution">
    <text evidence="5">The sequence shown here is derived from an EMBL/GenBank/DDBJ whole genome shotgun (WGS) entry which is preliminary data.</text>
</comment>
<keyword evidence="3" id="KW-0732">Signal</keyword>
<dbReference type="PROSITE" id="PS01010">
    <property type="entry name" value="CRISP_2"/>
    <property type="match status" value="1"/>
</dbReference>
<dbReference type="GO" id="GO:0005576">
    <property type="term" value="C:extracellular region"/>
    <property type="evidence" value="ECO:0007669"/>
    <property type="project" value="UniProtKB-SubCell"/>
</dbReference>